<dbReference type="InterPro" id="IPR000612">
    <property type="entry name" value="PMP3"/>
</dbReference>
<dbReference type="KEGG" id="mng:MNEG_13198"/>
<dbReference type="Proteomes" id="UP000054498">
    <property type="component" value="Unassembled WGS sequence"/>
</dbReference>
<dbReference type="Pfam" id="PF01679">
    <property type="entry name" value="Pmp3"/>
    <property type="match status" value="1"/>
</dbReference>
<dbReference type="PANTHER" id="PTHR21659">
    <property type="entry name" value="HYDROPHOBIC PROTEIN RCI2 LOW TEMPERATURE AND SALT RESPONSIVE PROTEIN LTI6 -RELATED"/>
    <property type="match status" value="1"/>
</dbReference>
<dbReference type="OrthoDB" id="2802411at2759"/>
<feature type="transmembrane region" description="Helical" evidence="6">
    <location>
        <begin position="7"/>
        <end position="25"/>
    </location>
</feature>
<keyword evidence="8" id="KW-1185">Reference proteome</keyword>
<evidence type="ECO:0000256" key="3">
    <source>
        <dbReference type="ARBA" id="ARBA00022692"/>
    </source>
</evidence>
<proteinExistence type="inferred from homology"/>
<evidence type="ECO:0000256" key="4">
    <source>
        <dbReference type="ARBA" id="ARBA00022989"/>
    </source>
</evidence>
<dbReference type="RefSeq" id="XP_013893783.1">
    <property type="nucleotide sequence ID" value="XM_014038329.1"/>
</dbReference>
<sequence length="97" mass="9910">MGAPRRCCAIIISVFLPPLGVFLMRGCGKDLCINILLTALVFIPGMIHAIYISLADTKHHGHRGTDGPALPVTAAPTAPVAAAAPAQVPAGYPAAAQ</sequence>
<name>A0A0D2KFV3_9CHLO</name>
<keyword evidence="5 6" id="KW-0472">Membrane</keyword>
<dbReference type="EMBL" id="KK103902">
    <property type="protein sequence ID" value="KIY94763.1"/>
    <property type="molecule type" value="Genomic_DNA"/>
</dbReference>
<dbReference type="PROSITE" id="PS01309">
    <property type="entry name" value="UPF0057"/>
    <property type="match status" value="1"/>
</dbReference>
<protein>
    <submittedName>
        <fullName evidence="7">Plasma membrane proteolipid 3</fullName>
    </submittedName>
</protein>
<dbReference type="GO" id="GO:0016020">
    <property type="term" value="C:membrane"/>
    <property type="evidence" value="ECO:0007669"/>
    <property type="project" value="UniProtKB-SubCell"/>
</dbReference>
<reference evidence="7 8" key="1">
    <citation type="journal article" date="2013" name="BMC Genomics">
        <title>Reconstruction of the lipid metabolism for the microalga Monoraphidium neglectum from its genome sequence reveals characteristics suitable for biofuel production.</title>
        <authorList>
            <person name="Bogen C."/>
            <person name="Al-Dilaimi A."/>
            <person name="Albersmeier A."/>
            <person name="Wichmann J."/>
            <person name="Grundmann M."/>
            <person name="Rupp O."/>
            <person name="Lauersen K.J."/>
            <person name="Blifernez-Klassen O."/>
            <person name="Kalinowski J."/>
            <person name="Goesmann A."/>
            <person name="Mussgnug J.H."/>
            <person name="Kruse O."/>
        </authorList>
    </citation>
    <scope>NUCLEOTIDE SEQUENCE [LARGE SCALE GENOMIC DNA]</scope>
    <source>
        <strain evidence="7 8">SAG 48.87</strain>
    </source>
</reference>
<evidence type="ECO:0000256" key="5">
    <source>
        <dbReference type="ARBA" id="ARBA00023136"/>
    </source>
</evidence>
<dbReference type="GeneID" id="25730636"/>
<dbReference type="PANTHER" id="PTHR21659:SF42">
    <property type="entry name" value="UPF0057 MEMBRANE PROTEIN ZK632.10-RELATED"/>
    <property type="match status" value="1"/>
</dbReference>
<feature type="transmembrane region" description="Helical" evidence="6">
    <location>
        <begin position="31"/>
        <end position="54"/>
    </location>
</feature>
<organism evidence="7 8">
    <name type="scientific">Monoraphidium neglectum</name>
    <dbReference type="NCBI Taxonomy" id="145388"/>
    <lineage>
        <taxon>Eukaryota</taxon>
        <taxon>Viridiplantae</taxon>
        <taxon>Chlorophyta</taxon>
        <taxon>core chlorophytes</taxon>
        <taxon>Chlorophyceae</taxon>
        <taxon>CS clade</taxon>
        <taxon>Sphaeropleales</taxon>
        <taxon>Selenastraceae</taxon>
        <taxon>Monoraphidium</taxon>
    </lineage>
</organism>
<evidence type="ECO:0000256" key="2">
    <source>
        <dbReference type="ARBA" id="ARBA00009530"/>
    </source>
</evidence>
<keyword evidence="3 6" id="KW-0812">Transmembrane</keyword>
<dbReference type="AlphaFoldDB" id="A0A0D2KFV3"/>
<evidence type="ECO:0000256" key="1">
    <source>
        <dbReference type="ARBA" id="ARBA00004370"/>
    </source>
</evidence>
<comment type="similarity">
    <text evidence="2">Belongs to the UPF0057 (PMP3) family.</text>
</comment>
<evidence type="ECO:0000313" key="8">
    <source>
        <dbReference type="Proteomes" id="UP000054498"/>
    </source>
</evidence>
<comment type="subcellular location">
    <subcellularLocation>
        <location evidence="1">Membrane</location>
    </subcellularLocation>
</comment>
<keyword evidence="4 6" id="KW-1133">Transmembrane helix</keyword>
<accession>A0A0D2KFV3</accession>
<evidence type="ECO:0000313" key="7">
    <source>
        <dbReference type="EMBL" id="KIY94763.1"/>
    </source>
</evidence>
<gene>
    <name evidence="7" type="ORF">MNEG_13198</name>
</gene>
<evidence type="ECO:0000256" key="6">
    <source>
        <dbReference type="SAM" id="Phobius"/>
    </source>
</evidence>